<dbReference type="EMBL" id="JAQQBS010000003">
    <property type="protein sequence ID" value="KAK0170669.1"/>
    <property type="molecule type" value="Genomic_DNA"/>
</dbReference>
<feature type="region of interest" description="Disordered" evidence="1">
    <location>
        <begin position="1"/>
        <end position="24"/>
    </location>
</feature>
<proteinExistence type="predicted"/>
<evidence type="ECO:0000256" key="1">
    <source>
        <dbReference type="SAM" id="MobiDB-lite"/>
    </source>
</evidence>
<feature type="compositionally biased region" description="Basic and acidic residues" evidence="1">
    <location>
        <begin position="14"/>
        <end position="24"/>
    </location>
</feature>
<reference evidence="2" key="1">
    <citation type="journal article" date="2023" name="bioRxiv">
        <title>Scaffold-level genome assemblies of two parasitoid biocontrol wasps reveal the parthenogenesis mechanism and an associated novel virus.</title>
        <authorList>
            <person name="Inwood S."/>
            <person name="Skelly J."/>
            <person name="Guhlin J."/>
            <person name="Harrop T."/>
            <person name="Goldson S."/>
            <person name="Dearden P."/>
        </authorList>
    </citation>
    <scope>NUCLEOTIDE SEQUENCE</scope>
    <source>
        <strain evidence="2">Irish</strain>
        <tissue evidence="2">Whole body</tissue>
    </source>
</reference>
<dbReference type="Proteomes" id="UP001168990">
    <property type="component" value="Unassembled WGS sequence"/>
</dbReference>
<organism evidence="2 3">
    <name type="scientific">Microctonus aethiopoides</name>
    <dbReference type="NCBI Taxonomy" id="144406"/>
    <lineage>
        <taxon>Eukaryota</taxon>
        <taxon>Metazoa</taxon>
        <taxon>Ecdysozoa</taxon>
        <taxon>Arthropoda</taxon>
        <taxon>Hexapoda</taxon>
        <taxon>Insecta</taxon>
        <taxon>Pterygota</taxon>
        <taxon>Neoptera</taxon>
        <taxon>Endopterygota</taxon>
        <taxon>Hymenoptera</taxon>
        <taxon>Apocrita</taxon>
        <taxon>Ichneumonoidea</taxon>
        <taxon>Braconidae</taxon>
        <taxon>Euphorinae</taxon>
        <taxon>Microctonus</taxon>
    </lineage>
</organism>
<accession>A0AA39FJC6</accession>
<sequence>MTPNSKVAHLLKNNNKENMEQNDNEKKLFKKVLSGKMVRRYKVLEQINMKPMRQPSIAKKSLLDMTRKTRNDKTTSTLEKLVNDFFEEDCNSRLCPGSTTDTTSVKCELCVI</sequence>
<evidence type="ECO:0000313" key="2">
    <source>
        <dbReference type="EMBL" id="KAK0170669.1"/>
    </source>
</evidence>
<reference evidence="2" key="2">
    <citation type="submission" date="2023-03" db="EMBL/GenBank/DDBJ databases">
        <authorList>
            <person name="Inwood S.N."/>
            <person name="Skelly J.G."/>
            <person name="Guhlin J."/>
            <person name="Harrop T.W.R."/>
            <person name="Goldson S.G."/>
            <person name="Dearden P.K."/>
        </authorList>
    </citation>
    <scope>NUCLEOTIDE SEQUENCE</scope>
    <source>
        <strain evidence="2">Irish</strain>
        <tissue evidence="2">Whole body</tissue>
    </source>
</reference>
<gene>
    <name evidence="2" type="ORF">PV328_008494</name>
</gene>
<comment type="caution">
    <text evidence="2">The sequence shown here is derived from an EMBL/GenBank/DDBJ whole genome shotgun (WGS) entry which is preliminary data.</text>
</comment>
<dbReference type="AlphaFoldDB" id="A0AA39FJC6"/>
<name>A0AA39FJC6_9HYME</name>
<evidence type="ECO:0000313" key="3">
    <source>
        <dbReference type="Proteomes" id="UP001168990"/>
    </source>
</evidence>
<protein>
    <submittedName>
        <fullName evidence="2">Uncharacterized protein</fullName>
    </submittedName>
</protein>
<keyword evidence="3" id="KW-1185">Reference proteome</keyword>